<evidence type="ECO:0000256" key="6">
    <source>
        <dbReference type="ARBA" id="ARBA00013023"/>
    </source>
</evidence>
<dbReference type="Proteomes" id="UP000654123">
    <property type="component" value="Unassembled WGS sequence"/>
</dbReference>
<evidence type="ECO:0000259" key="19">
    <source>
        <dbReference type="Pfam" id="PF02875"/>
    </source>
</evidence>
<dbReference type="GO" id="GO:0046656">
    <property type="term" value="P:folic acid biosynthetic process"/>
    <property type="evidence" value="ECO:0007669"/>
    <property type="project" value="UniProtKB-KW"/>
</dbReference>
<keyword evidence="10" id="KW-0479">Metal-binding</keyword>
<evidence type="ECO:0000256" key="12">
    <source>
        <dbReference type="ARBA" id="ARBA00022840"/>
    </source>
</evidence>
<evidence type="ECO:0000256" key="14">
    <source>
        <dbReference type="ARBA" id="ARBA00022909"/>
    </source>
</evidence>
<protein>
    <recommendedName>
        <fullName evidence="8">Dihydrofolate synthase/folylpolyglutamate synthase</fullName>
        <ecNumber evidence="6">6.3.2.12</ecNumber>
        <ecNumber evidence="7">6.3.2.17</ecNumber>
    </recommendedName>
    <alternativeName>
        <fullName evidence="15">Tetrahydrofolylpolyglutamate synthase</fullName>
    </alternativeName>
</protein>
<keyword evidence="12" id="KW-0067">ATP-binding</keyword>
<comment type="subunit">
    <text evidence="5">Monomer.</text>
</comment>
<sequence>MSEQPSSSDHPDSDDFDDIVEAETTRDPDLAVIEAGSRTLRAQAGPPQGDPVPARPADPEVDKALREVEQELSTRWGETKLEPSVQRIAALMDVLGEPQRAYPSIHITGTNGKTSTARMVEALLGAFDLRTGRYTSPHVQSITERISLDGAPISAERFVETYRDVKPYVEMVDGAQEHRLSFFEVLTGMAYAAFADAPVDAAVVEVGMGGSWDATNVIDGSVAVVTPISLDHTDRLGSTPAEIAGEKAGIIKQGATVILAQQPVDAAQVLLKKAVDADATVAREGMEFGVVAREVAVGGQLLTLRGLGGEYEGVFLPLYGAHQAHNAAVALAAVEAFFGIGAQHARSLDLDTVRRAFATVASPGRLEVVRRSPTVVLDAAHNPAGAQAAADGVREAFGFSRLIGVVGASGDKDVRGLLEAFEPIFAEIVVTANSTPRAMDPDALAAVAVEVFGEERVVVEPRLDDALEAAITLAEEEGEFAGAGVLVTGSVITVGEARLLLGKG</sequence>
<dbReference type="EMBL" id="BMSV01000009">
    <property type="protein sequence ID" value="GGQ20491.1"/>
    <property type="molecule type" value="Genomic_DNA"/>
</dbReference>
<evidence type="ECO:0000256" key="15">
    <source>
        <dbReference type="ARBA" id="ARBA00030592"/>
    </source>
</evidence>
<evidence type="ECO:0000256" key="3">
    <source>
        <dbReference type="ARBA" id="ARBA00005150"/>
    </source>
</evidence>
<dbReference type="EC" id="6.3.2.12" evidence="6"/>
<feature type="compositionally biased region" description="Acidic residues" evidence="18">
    <location>
        <begin position="12"/>
        <end position="21"/>
    </location>
</feature>
<accession>A0A918B3F1</accession>
<dbReference type="SUPFAM" id="SSF53623">
    <property type="entry name" value="MurD-like peptide ligases, catalytic domain"/>
    <property type="match status" value="1"/>
</dbReference>
<evidence type="ECO:0000256" key="8">
    <source>
        <dbReference type="ARBA" id="ARBA00019357"/>
    </source>
</evidence>
<comment type="pathway">
    <text evidence="3">Cofactor biosynthesis; tetrahydrofolylpolyglutamate biosynthesis.</text>
</comment>
<comment type="caution">
    <text evidence="21">The sequence shown here is derived from an EMBL/GenBank/DDBJ whole genome shotgun (WGS) entry which is preliminary data.</text>
</comment>
<dbReference type="Pfam" id="PF02875">
    <property type="entry name" value="Mur_ligase_C"/>
    <property type="match status" value="1"/>
</dbReference>
<evidence type="ECO:0000256" key="4">
    <source>
        <dbReference type="ARBA" id="ARBA00008276"/>
    </source>
</evidence>
<keyword evidence="13" id="KW-0460">Magnesium</keyword>
<dbReference type="GO" id="GO:0005524">
    <property type="term" value="F:ATP binding"/>
    <property type="evidence" value="ECO:0007669"/>
    <property type="project" value="UniProtKB-KW"/>
</dbReference>
<dbReference type="NCBIfam" id="TIGR01499">
    <property type="entry name" value="folC"/>
    <property type="match status" value="1"/>
</dbReference>
<dbReference type="GO" id="GO:0046872">
    <property type="term" value="F:metal ion binding"/>
    <property type="evidence" value="ECO:0007669"/>
    <property type="project" value="UniProtKB-KW"/>
</dbReference>
<evidence type="ECO:0000256" key="11">
    <source>
        <dbReference type="ARBA" id="ARBA00022741"/>
    </source>
</evidence>
<dbReference type="SUPFAM" id="SSF53244">
    <property type="entry name" value="MurD-like peptide ligases, peptide-binding domain"/>
    <property type="match status" value="1"/>
</dbReference>
<dbReference type="Gene3D" id="3.90.190.20">
    <property type="entry name" value="Mur ligase, C-terminal domain"/>
    <property type="match status" value="1"/>
</dbReference>
<dbReference type="GO" id="GO:0004326">
    <property type="term" value="F:tetrahydrofolylpolyglutamate synthase activity"/>
    <property type="evidence" value="ECO:0007669"/>
    <property type="project" value="UniProtKB-EC"/>
</dbReference>
<feature type="domain" description="Mur ligase central" evidence="20">
    <location>
        <begin position="107"/>
        <end position="334"/>
    </location>
</feature>
<evidence type="ECO:0000256" key="5">
    <source>
        <dbReference type="ARBA" id="ARBA00011245"/>
    </source>
</evidence>
<dbReference type="InterPro" id="IPR004101">
    <property type="entry name" value="Mur_ligase_C"/>
</dbReference>
<keyword evidence="9" id="KW-0436">Ligase</keyword>
<evidence type="ECO:0000256" key="9">
    <source>
        <dbReference type="ARBA" id="ARBA00022598"/>
    </source>
</evidence>
<comment type="similarity">
    <text evidence="4">Belongs to the folylpolyglutamate synthase family.</text>
</comment>
<name>A0A918B3F1_9ACTN</name>
<comment type="catalytic activity">
    <reaction evidence="16">
        <text>(6S)-5,6,7,8-tetrahydrofolyl-(gamma-L-Glu)(n) + L-glutamate + ATP = (6S)-5,6,7,8-tetrahydrofolyl-(gamma-L-Glu)(n+1) + ADP + phosphate + H(+)</text>
        <dbReference type="Rhea" id="RHEA:10580"/>
        <dbReference type="Rhea" id="RHEA-COMP:14738"/>
        <dbReference type="Rhea" id="RHEA-COMP:14740"/>
        <dbReference type="ChEBI" id="CHEBI:15378"/>
        <dbReference type="ChEBI" id="CHEBI:29985"/>
        <dbReference type="ChEBI" id="CHEBI:30616"/>
        <dbReference type="ChEBI" id="CHEBI:43474"/>
        <dbReference type="ChEBI" id="CHEBI:141005"/>
        <dbReference type="ChEBI" id="CHEBI:456216"/>
        <dbReference type="EC" id="6.3.2.17"/>
    </reaction>
</comment>
<evidence type="ECO:0000256" key="17">
    <source>
        <dbReference type="ARBA" id="ARBA00049161"/>
    </source>
</evidence>
<evidence type="ECO:0000256" key="2">
    <source>
        <dbReference type="ARBA" id="ARBA00004799"/>
    </source>
</evidence>
<dbReference type="GO" id="GO:0008841">
    <property type="term" value="F:dihydrofolate synthase activity"/>
    <property type="evidence" value="ECO:0007669"/>
    <property type="project" value="UniProtKB-EC"/>
</dbReference>
<reference evidence="21" key="2">
    <citation type="submission" date="2020-09" db="EMBL/GenBank/DDBJ databases">
        <authorList>
            <person name="Sun Q."/>
            <person name="Ohkuma M."/>
        </authorList>
    </citation>
    <scope>NUCLEOTIDE SEQUENCE</scope>
    <source>
        <strain evidence="21">JCM 4335</strain>
    </source>
</reference>
<organism evidence="21 22">
    <name type="scientific">Streptomyces roseolilacinus</name>
    <dbReference type="NCBI Taxonomy" id="66904"/>
    <lineage>
        <taxon>Bacteria</taxon>
        <taxon>Bacillati</taxon>
        <taxon>Actinomycetota</taxon>
        <taxon>Actinomycetes</taxon>
        <taxon>Kitasatosporales</taxon>
        <taxon>Streptomycetaceae</taxon>
        <taxon>Streptomyces</taxon>
    </lineage>
</organism>
<dbReference type="InterPro" id="IPR013221">
    <property type="entry name" value="Mur_ligase_cen"/>
</dbReference>
<dbReference type="InterPro" id="IPR018109">
    <property type="entry name" value="Folylpolyglutamate_synth_CS"/>
</dbReference>
<comment type="cofactor">
    <cofactor evidence="1">
        <name>Mg(2+)</name>
        <dbReference type="ChEBI" id="CHEBI:18420"/>
    </cofactor>
</comment>
<dbReference type="PANTHER" id="PTHR11136:SF0">
    <property type="entry name" value="DIHYDROFOLATE SYNTHETASE-RELATED"/>
    <property type="match status" value="1"/>
</dbReference>
<dbReference type="InterPro" id="IPR001645">
    <property type="entry name" value="Folylpolyglutamate_synth"/>
</dbReference>
<keyword evidence="11" id="KW-0547">Nucleotide-binding</keyword>
<keyword evidence="22" id="KW-1185">Reference proteome</keyword>
<evidence type="ECO:0000256" key="16">
    <source>
        <dbReference type="ARBA" id="ARBA00047493"/>
    </source>
</evidence>
<evidence type="ECO:0000256" key="1">
    <source>
        <dbReference type="ARBA" id="ARBA00001946"/>
    </source>
</evidence>
<dbReference type="InterPro" id="IPR036615">
    <property type="entry name" value="Mur_ligase_C_dom_sf"/>
</dbReference>
<evidence type="ECO:0000256" key="7">
    <source>
        <dbReference type="ARBA" id="ARBA00013025"/>
    </source>
</evidence>
<evidence type="ECO:0000313" key="21">
    <source>
        <dbReference type="EMBL" id="GGQ20491.1"/>
    </source>
</evidence>
<dbReference type="PANTHER" id="PTHR11136">
    <property type="entry name" value="FOLYLPOLYGLUTAMATE SYNTHASE-RELATED"/>
    <property type="match status" value="1"/>
</dbReference>
<evidence type="ECO:0000313" key="22">
    <source>
        <dbReference type="Proteomes" id="UP000654123"/>
    </source>
</evidence>
<dbReference type="RefSeq" id="WP_189536606.1">
    <property type="nucleotide sequence ID" value="NZ_BMSV01000009.1"/>
</dbReference>
<dbReference type="InterPro" id="IPR036565">
    <property type="entry name" value="Mur-like_cat_sf"/>
</dbReference>
<feature type="domain" description="Mur ligase C-terminal" evidence="19">
    <location>
        <begin position="364"/>
        <end position="490"/>
    </location>
</feature>
<proteinExistence type="inferred from homology"/>
<evidence type="ECO:0000256" key="18">
    <source>
        <dbReference type="SAM" id="MobiDB-lite"/>
    </source>
</evidence>
<dbReference type="Gene3D" id="3.40.1190.10">
    <property type="entry name" value="Mur-like, catalytic domain"/>
    <property type="match status" value="1"/>
</dbReference>
<dbReference type="GO" id="GO:0005737">
    <property type="term" value="C:cytoplasm"/>
    <property type="evidence" value="ECO:0007669"/>
    <property type="project" value="TreeGrafter"/>
</dbReference>
<dbReference type="FunFam" id="3.90.190.20:FF:000004">
    <property type="entry name" value="Dihydrofolate synthase/folylpolyglutamate synthase"/>
    <property type="match status" value="1"/>
</dbReference>
<reference evidence="21" key="1">
    <citation type="journal article" date="2014" name="Int. J. Syst. Evol. Microbiol.">
        <title>Complete genome sequence of Corynebacterium casei LMG S-19264T (=DSM 44701T), isolated from a smear-ripened cheese.</title>
        <authorList>
            <consortium name="US DOE Joint Genome Institute (JGI-PGF)"/>
            <person name="Walter F."/>
            <person name="Albersmeier A."/>
            <person name="Kalinowski J."/>
            <person name="Ruckert C."/>
        </authorList>
    </citation>
    <scope>NUCLEOTIDE SEQUENCE</scope>
    <source>
        <strain evidence="21">JCM 4335</strain>
    </source>
</reference>
<dbReference type="PROSITE" id="PS01012">
    <property type="entry name" value="FOLYLPOLYGLU_SYNT_2"/>
    <property type="match status" value="1"/>
</dbReference>
<evidence type="ECO:0000256" key="13">
    <source>
        <dbReference type="ARBA" id="ARBA00022842"/>
    </source>
</evidence>
<feature type="region of interest" description="Disordered" evidence="18">
    <location>
        <begin position="1"/>
        <end position="58"/>
    </location>
</feature>
<evidence type="ECO:0000259" key="20">
    <source>
        <dbReference type="Pfam" id="PF08245"/>
    </source>
</evidence>
<dbReference type="NCBIfam" id="NF047860">
    <property type="entry name" value="Tet-DihydfolSynFolCMyb"/>
    <property type="match status" value="1"/>
</dbReference>
<comment type="pathway">
    <text evidence="2">Cofactor biosynthesis; tetrahydrofolate biosynthesis; 7,8-dihydrofolate from 2-amino-4-hydroxy-6-hydroxymethyl-7,8-dihydropteridine diphosphate and 4-aminobenzoate: step 2/2.</text>
</comment>
<dbReference type="Pfam" id="PF08245">
    <property type="entry name" value="Mur_ligase_M"/>
    <property type="match status" value="1"/>
</dbReference>
<comment type="catalytic activity">
    <reaction evidence="17">
        <text>7,8-dihydropteroate + L-glutamate + ATP = 7,8-dihydrofolate + ADP + phosphate + H(+)</text>
        <dbReference type="Rhea" id="RHEA:23584"/>
        <dbReference type="ChEBI" id="CHEBI:15378"/>
        <dbReference type="ChEBI" id="CHEBI:17839"/>
        <dbReference type="ChEBI" id="CHEBI:29985"/>
        <dbReference type="ChEBI" id="CHEBI:30616"/>
        <dbReference type="ChEBI" id="CHEBI:43474"/>
        <dbReference type="ChEBI" id="CHEBI:57451"/>
        <dbReference type="ChEBI" id="CHEBI:456216"/>
        <dbReference type="EC" id="6.3.2.12"/>
    </reaction>
</comment>
<evidence type="ECO:0000256" key="10">
    <source>
        <dbReference type="ARBA" id="ARBA00022723"/>
    </source>
</evidence>
<keyword evidence="14" id="KW-0289">Folate biosynthesis</keyword>
<dbReference type="AlphaFoldDB" id="A0A918B3F1"/>
<dbReference type="FunFam" id="3.40.1190.10:FF:000004">
    <property type="entry name" value="Dihydrofolate synthase/folylpolyglutamate synthase"/>
    <property type="match status" value="1"/>
</dbReference>
<dbReference type="EC" id="6.3.2.17" evidence="7"/>
<gene>
    <name evidence="21" type="ORF">GCM10010249_43860</name>
</gene>